<keyword evidence="7 10" id="KW-0653">Protein transport</keyword>
<dbReference type="InterPro" id="IPR043129">
    <property type="entry name" value="ATPase_NBD"/>
</dbReference>
<name>A0A9W6K406_9PSED</name>
<evidence type="ECO:0000256" key="9">
    <source>
        <dbReference type="ARBA" id="ARBA00023136"/>
    </source>
</evidence>
<organism evidence="13 14">
    <name type="scientific">Pseudomonas turukhanskensis</name>
    <dbReference type="NCBI Taxonomy" id="1806536"/>
    <lineage>
        <taxon>Bacteria</taxon>
        <taxon>Pseudomonadati</taxon>
        <taxon>Pseudomonadota</taxon>
        <taxon>Gammaproteobacteria</taxon>
        <taxon>Pseudomonadales</taxon>
        <taxon>Pseudomonadaceae</taxon>
        <taxon>Pseudomonas</taxon>
    </lineage>
</organism>
<evidence type="ECO:0000256" key="3">
    <source>
        <dbReference type="ARBA" id="ARBA00022448"/>
    </source>
</evidence>
<gene>
    <name evidence="13" type="primary">xcpY</name>
    <name evidence="13" type="ORF">GCM10017655_14940</name>
</gene>
<evidence type="ECO:0000256" key="2">
    <source>
        <dbReference type="ARBA" id="ARBA00005318"/>
    </source>
</evidence>
<dbReference type="NCBIfam" id="TIGR01709">
    <property type="entry name" value="typeII_sec_gspL"/>
    <property type="match status" value="1"/>
</dbReference>
<comment type="similarity">
    <text evidence="2 10">Belongs to the GSP L family.</text>
</comment>
<evidence type="ECO:0000256" key="10">
    <source>
        <dbReference type="PIRNR" id="PIRNR015761"/>
    </source>
</evidence>
<keyword evidence="3 10" id="KW-0813">Transport</keyword>
<dbReference type="GO" id="GO:0015627">
    <property type="term" value="C:type II protein secretion system complex"/>
    <property type="evidence" value="ECO:0007669"/>
    <property type="project" value="InterPro"/>
</dbReference>
<evidence type="ECO:0000259" key="12">
    <source>
        <dbReference type="Pfam" id="PF12693"/>
    </source>
</evidence>
<evidence type="ECO:0000256" key="6">
    <source>
        <dbReference type="ARBA" id="ARBA00022692"/>
    </source>
</evidence>
<evidence type="ECO:0000259" key="11">
    <source>
        <dbReference type="Pfam" id="PF05134"/>
    </source>
</evidence>
<dbReference type="InterPro" id="IPR007812">
    <property type="entry name" value="T2SS_protein-GspL"/>
</dbReference>
<evidence type="ECO:0000313" key="13">
    <source>
        <dbReference type="EMBL" id="GLK88432.1"/>
    </source>
</evidence>
<dbReference type="PIRSF" id="PIRSF015761">
    <property type="entry name" value="Protein_L"/>
    <property type="match status" value="1"/>
</dbReference>
<dbReference type="Gene3D" id="3.30.1360.100">
    <property type="entry name" value="General secretion pathway protein M, EpsM"/>
    <property type="match status" value="1"/>
</dbReference>
<feature type="domain" description="GspL cytoplasmic actin-ATPase-like" evidence="11">
    <location>
        <begin position="43"/>
        <end position="217"/>
    </location>
</feature>
<dbReference type="InterPro" id="IPR024230">
    <property type="entry name" value="GspL_cyto_dom"/>
</dbReference>
<dbReference type="EMBL" id="BSFN01000003">
    <property type="protein sequence ID" value="GLK88432.1"/>
    <property type="molecule type" value="Genomic_DNA"/>
</dbReference>
<reference evidence="13" key="1">
    <citation type="journal article" date="2014" name="Int. J. Syst. Evol. Microbiol.">
        <title>Complete genome sequence of Corynebacterium casei LMG S-19264T (=DSM 44701T), isolated from a smear-ripened cheese.</title>
        <authorList>
            <consortium name="US DOE Joint Genome Institute (JGI-PGF)"/>
            <person name="Walter F."/>
            <person name="Albersmeier A."/>
            <person name="Kalinowski J."/>
            <person name="Ruckert C."/>
        </authorList>
    </citation>
    <scope>NUCLEOTIDE SEQUENCE</scope>
    <source>
        <strain evidence="13">VKM B-2935</strain>
    </source>
</reference>
<comment type="function">
    <text evidence="10">Inner membrane component of the type II secretion system required for the energy-dependent secretion of extracellular factors such as proteases and toxins from the periplasm.</text>
</comment>
<dbReference type="SUPFAM" id="SSF53067">
    <property type="entry name" value="Actin-like ATPase domain"/>
    <property type="match status" value="1"/>
</dbReference>
<dbReference type="Gene3D" id="3.30.420.380">
    <property type="match status" value="1"/>
</dbReference>
<comment type="subcellular location">
    <subcellularLocation>
        <location evidence="1">Cell inner membrane</location>
        <topology evidence="1">Single-pass membrane protein</topology>
    </subcellularLocation>
</comment>
<dbReference type="GO" id="GO:0015628">
    <property type="term" value="P:protein secretion by the type II secretion system"/>
    <property type="evidence" value="ECO:0007669"/>
    <property type="project" value="InterPro"/>
</dbReference>
<dbReference type="Proteomes" id="UP001143328">
    <property type="component" value="Unassembled WGS sequence"/>
</dbReference>
<sequence length="380" mass="41171">MSLITIFLPAGAAVAVDDSVPVHRVRAGVRDQVLLAEAMAELDGPWRLVVPVEAVTACAVQLPTQKARWLRQALPFAVEELLAEEVELFHLALGTPLADGRHRVYAVRSAWLQGWLGLCPVAPASIQIDADLLPEQGTQLCWLGERWLLGGQVATRMALAAEDWPVLAGQCPLPLQAIAPPIHALPEGIETAQREEDPYLWLALQTGGCNLAQGDLANQQDSQGFKRWRPVLGLVGLWLVLQWGFNLAQAWQLQHKSDAIAAANSALYHELFPQDTKLINLRHQLDEHLSQGATGGKSRLLALMELTSTAVQADGGLVRVQQLDFSDTRGDLALQLQAPDFGALERLRQRMADAGMPVQLGSASRETNGVSARLVIGGQG</sequence>
<keyword evidence="6" id="KW-0812">Transmembrane</keyword>
<comment type="caution">
    <text evidence="13">The sequence shown here is derived from an EMBL/GenBank/DDBJ whole genome shotgun (WGS) entry which is preliminary data.</text>
</comment>
<keyword evidence="5" id="KW-0997">Cell inner membrane</keyword>
<dbReference type="RefSeq" id="WP_271194649.1">
    <property type="nucleotide sequence ID" value="NZ_BSFN01000003.1"/>
</dbReference>
<evidence type="ECO:0000256" key="4">
    <source>
        <dbReference type="ARBA" id="ARBA00022475"/>
    </source>
</evidence>
<dbReference type="GO" id="GO:0009276">
    <property type="term" value="C:Gram-negative-bacterium-type cell wall"/>
    <property type="evidence" value="ECO:0007669"/>
    <property type="project" value="InterPro"/>
</dbReference>
<evidence type="ECO:0000256" key="5">
    <source>
        <dbReference type="ARBA" id="ARBA00022519"/>
    </source>
</evidence>
<keyword evidence="8" id="KW-1133">Transmembrane helix</keyword>
<proteinExistence type="inferred from homology"/>
<evidence type="ECO:0000256" key="7">
    <source>
        <dbReference type="ARBA" id="ARBA00022927"/>
    </source>
</evidence>
<dbReference type="Pfam" id="PF12693">
    <property type="entry name" value="GspL_C"/>
    <property type="match status" value="1"/>
</dbReference>
<evidence type="ECO:0000313" key="14">
    <source>
        <dbReference type="Proteomes" id="UP001143328"/>
    </source>
</evidence>
<dbReference type="Pfam" id="PF05134">
    <property type="entry name" value="T2SSL"/>
    <property type="match status" value="1"/>
</dbReference>
<evidence type="ECO:0000256" key="1">
    <source>
        <dbReference type="ARBA" id="ARBA00004377"/>
    </source>
</evidence>
<keyword evidence="4" id="KW-1003">Cell membrane</keyword>
<reference evidence="13" key="2">
    <citation type="submission" date="2023-01" db="EMBL/GenBank/DDBJ databases">
        <authorList>
            <person name="Sun Q."/>
            <person name="Evtushenko L."/>
        </authorList>
    </citation>
    <scope>NUCLEOTIDE SEQUENCE</scope>
    <source>
        <strain evidence="13">VKM B-2935</strain>
    </source>
</reference>
<evidence type="ECO:0000256" key="8">
    <source>
        <dbReference type="ARBA" id="ARBA00022989"/>
    </source>
</evidence>
<protein>
    <recommendedName>
        <fullName evidence="10">Type II secretion system protein L</fullName>
        <shortName evidence="10">T2SS protein L</shortName>
    </recommendedName>
</protein>
<accession>A0A9W6K406</accession>
<feature type="domain" description="GspL periplasmic" evidence="12">
    <location>
        <begin position="224"/>
        <end position="377"/>
    </location>
</feature>
<keyword evidence="9" id="KW-0472">Membrane</keyword>
<dbReference type="InterPro" id="IPR025691">
    <property type="entry name" value="GspL_pp_dom"/>
</dbReference>
<dbReference type="AlphaFoldDB" id="A0A9W6K406"/>
<keyword evidence="14" id="KW-1185">Reference proteome</keyword>
<dbReference type="GO" id="GO:0005886">
    <property type="term" value="C:plasma membrane"/>
    <property type="evidence" value="ECO:0007669"/>
    <property type="project" value="UniProtKB-SubCell"/>
</dbReference>